<keyword evidence="1" id="KW-0812">Transmembrane</keyword>
<dbReference type="EnsemblMetazoa" id="GPPI009528-RA">
    <property type="protein sequence ID" value="GPPI009528-PA"/>
    <property type="gene ID" value="GPPI009528"/>
</dbReference>
<evidence type="ECO:0000313" key="3">
    <source>
        <dbReference type="Proteomes" id="UP000092460"/>
    </source>
</evidence>
<feature type="transmembrane region" description="Helical" evidence="1">
    <location>
        <begin position="27"/>
        <end position="60"/>
    </location>
</feature>
<reference evidence="2" key="2">
    <citation type="submission" date="2020-05" db="UniProtKB">
        <authorList>
            <consortium name="EnsemblMetazoa"/>
        </authorList>
    </citation>
    <scope>IDENTIFICATION</scope>
    <source>
        <strain evidence="2">IAEA</strain>
    </source>
</reference>
<organism evidence="2 3">
    <name type="scientific">Glossina palpalis gambiensis</name>
    <dbReference type="NCBI Taxonomy" id="67801"/>
    <lineage>
        <taxon>Eukaryota</taxon>
        <taxon>Metazoa</taxon>
        <taxon>Ecdysozoa</taxon>
        <taxon>Arthropoda</taxon>
        <taxon>Hexapoda</taxon>
        <taxon>Insecta</taxon>
        <taxon>Pterygota</taxon>
        <taxon>Neoptera</taxon>
        <taxon>Endopterygota</taxon>
        <taxon>Diptera</taxon>
        <taxon>Brachycera</taxon>
        <taxon>Muscomorpha</taxon>
        <taxon>Hippoboscoidea</taxon>
        <taxon>Glossinidae</taxon>
        <taxon>Glossina</taxon>
    </lineage>
</organism>
<evidence type="ECO:0000313" key="2">
    <source>
        <dbReference type="EnsemblMetazoa" id="GPPI009528-PA"/>
    </source>
</evidence>
<evidence type="ECO:0000256" key="1">
    <source>
        <dbReference type="SAM" id="Phobius"/>
    </source>
</evidence>
<accession>A0A1B0AUX9</accession>
<dbReference type="EMBL" id="JXJN01003789">
    <property type="status" value="NOT_ANNOTATED_CDS"/>
    <property type="molecule type" value="Genomic_DNA"/>
</dbReference>
<evidence type="ECO:0008006" key="4">
    <source>
        <dbReference type="Google" id="ProtNLM"/>
    </source>
</evidence>
<keyword evidence="1" id="KW-1133">Transmembrane helix</keyword>
<sequence>MSTTTPTATITTITYIVQQRILHHYPIIIVVSAIAAAAAAAAVAVAVAVAVAFGIIIKWLLASQLCNIQ</sequence>
<reference evidence="3" key="1">
    <citation type="submission" date="2015-01" db="EMBL/GenBank/DDBJ databases">
        <authorList>
            <person name="Aksoy S."/>
            <person name="Warren W."/>
            <person name="Wilson R.K."/>
        </authorList>
    </citation>
    <scope>NUCLEOTIDE SEQUENCE [LARGE SCALE GENOMIC DNA]</scope>
    <source>
        <strain evidence="3">IAEA</strain>
    </source>
</reference>
<name>A0A1B0AUX9_9MUSC</name>
<proteinExistence type="predicted"/>
<protein>
    <recommendedName>
        <fullName evidence="4">Transmembrane protein</fullName>
    </recommendedName>
</protein>
<keyword evidence="1" id="KW-0472">Membrane</keyword>
<keyword evidence="3" id="KW-1185">Reference proteome</keyword>
<dbReference type="Proteomes" id="UP000092460">
    <property type="component" value="Unassembled WGS sequence"/>
</dbReference>
<dbReference type="VEuPathDB" id="VectorBase:GPPI009528"/>
<dbReference type="AlphaFoldDB" id="A0A1B0AUX9"/>